<name>A0A5C8HMI7_9MICO</name>
<dbReference type="Pfam" id="PF05258">
    <property type="entry name" value="DciA"/>
    <property type="match status" value="1"/>
</dbReference>
<protein>
    <submittedName>
        <fullName evidence="1">DUF721 domain-containing protein</fullName>
    </submittedName>
</protein>
<evidence type="ECO:0000313" key="2">
    <source>
        <dbReference type="Proteomes" id="UP000321196"/>
    </source>
</evidence>
<dbReference type="RefSeq" id="WP_147826383.1">
    <property type="nucleotide sequence ID" value="NZ_BAAARG010000001.1"/>
</dbReference>
<gene>
    <name evidence="1" type="ORF">FVP60_11265</name>
</gene>
<dbReference type="InterPro" id="IPR007922">
    <property type="entry name" value="DciA-like"/>
</dbReference>
<dbReference type="EMBL" id="VRSW01000004">
    <property type="protein sequence ID" value="TXK03452.1"/>
    <property type="molecule type" value="Genomic_DNA"/>
</dbReference>
<dbReference type="PANTHER" id="PTHR36456">
    <property type="entry name" value="UPF0232 PROTEIN SCO3875"/>
    <property type="match status" value="1"/>
</dbReference>
<accession>A0A5C8HMI7</accession>
<dbReference type="PANTHER" id="PTHR36456:SF1">
    <property type="entry name" value="UPF0232 PROTEIN SCO3875"/>
    <property type="match status" value="1"/>
</dbReference>
<dbReference type="Proteomes" id="UP000321196">
    <property type="component" value="Unassembled WGS sequence"/>
</dbReference>
<dbReference type="OrthoDB" id="5516926at2"/>
<sequence length="161" mass="17945">MTDNADLPETLSTYLRLRGLKAPNRRRKRVRIDEDDPAAPFMPGRDPHSIDSVLADLTKKSGWDPLLAQEDLLQNWQEIAGEETAQHTTPVSLAEGVLTIRCDSTAWAKQLQLMRSVIMTQIAVHHPAAKVSSIRFLGPDVPSWKWGPRTAPGRGPRDTYG</sequence>
<proteinExistence type="predicted"/>
<keyword evidence="2" id="KW-1185">Reference proteome</keyword>
<organism evidence="1 2">
    <name type="scientific">Microbacterium mitrae</name>
    <dbReference type="NCBI Taxonomy" id="664640"/>
    <lineage>
        <taxon>Bacteria</taxon>
        <taxon>Bacillati</taxon>
        <taxon>Actinomycetota</taxon>
        <taxon>Actinomycetes</taxon>
        <taxon>Micrococcales</taxon>
        <taxon>Microbacteriaceae</taxon>
        <taxon>Microbacterium</taxon>
    </lineage>
</organism>
<dbReference type="AlphaFoldDB" id="A0A5C8HMI7"/>
<evidence type="ECO:0000313" key="1">
    <source>
        <dbReference type="EMBL" id="TXK03452.1"/>
    </source>
</evidence>
<reference evidence="1 2" key="1">
    <citation type="submission" date="2019-08" db="EMBL/GenBank/DDBJ databases">
        <authorList>
            <person name="Dong K."/>
        </authorList>
    </citation>
    <scope>NUCLEOTIDE SEQUENCE [LARGE SCALE GENOMIC DNA]</scope>
    <source>
        <strain evidence="1 2">M4-8</strain>
    </source>
</reference>
<comment type="caution">
    <text evidence="1">The sequence shown here is derived from an EMBL/GenBank/DDBJ whole genome shotgun (WGS) entry which is preliminary data.</text>
</comment>